<comment type="caution">
    <text evidence="2">The sequence shown here is derived from an EMBL/GenBank/DDBJ whole genome shotgun (WGS) entry which is preliminary data.</text>
</comment>
<feature type="compositionally biased region" description="Low complexity" evidence="1">
    <location>
        <begin position="452"/>
        <end position="464"/>
    </location>
</feature>
<dbReference type="AlphaFoldDB" id="A0AA40C589"/>
<sequence length="589" mass="63351">MYSAIPHMSAYPAHARAATAGLWAVARRQSLSQARPLSQLTMGLDEIAAWQEEKQNKAKYPNHKPTVSDRRVYNPINKSSAWNISYKNDRYDSKDVEQMALLGGGTSRSGGLSTTRNMQFRTPPHIDQPYPVPQNYRPNWDYPGAFNSLIPGAGCSLTLSPLAEREALFGVERRAAEIADVPAHEVLRRLNLETPSTSSKAFFTNDDKPDDPGPNDGPPEVSGPGGAHVPTEDPVAEEYPEHEEFNKSPRGPFGIPGEDPVYEIPKGSRRWIPDAPKPRPKSPLDMWIVPPEGPYDGPPGFPPKHRVSEIPKDSRRPFPDSMKDPVNKAPSSHQYGTGTSKSSDYATNPGGPVEYRRQIRAFPISVGPRSHSYGAFKPTGYLADSGSSGGYTRPPPPLGAPGAPGGGCPVEYPRQICMLNKNGACPISHSHGYGMFKPTGRLLHSGPLYTNRPRAPTSTPSAPSQPGHPARPGSGTTAGVSDSRPGEKKPEPVKPCGNDRQPADRREVRRLGRASACCSGSCDSCWGQRGCCGRAVGWPGAGVPTDDAHVFGRGTLLSDGGLVWFGFGFVSCSSACGFGLVVSAEELIY</sequence>
<feature type="compositionally biased region" description="Basic and acidic residues" evidence="1">
    <location>
        <begin position="306"/>
        <end position="326"/>
    </location>
</feature>
<evidence type="ECO:0000256" key="1">
    <source>
        <dbReference type="SAM" id="MobiDB-lite"/>
    </source>
</evidence>
<feature type="region of interest" description="Disordered" evidence="1">
    <location>
        <begin position="198"/>
        <end position="350"/>
    </location>
</feature>
<name>A0AA40C589_9PEZI</name>
<proteinExistence type="predicted"/>
<evidence type="ECO:0000313" key="3">
    <source>
        <dbReference type="Proteomes" id="UP001174934"/>
    </source>
</evidence>
<feature type="region of interest" description="Disordered" evidence="1">
    <location>
        <begin position="444"/>
        <end position="505"/>
    </location>
</feature>
<evidence type="ECO:0000313" key="2">
    <source>
        <dbReference type="EMBL" id="KAK0624788.1"/>
    </source>
</evidence>
<dbReference type="EMBL" id="JAULSR010000003">
    <property type="protein sequence ID" value="KAK0624788.1"/>
    <property type="molecule type" value="Genomic_DNA"/>
</dbReference>
<feature type="compositionally biased region" description="Polar residues" evidence="1">
    <location>
        <begin position="329"/>
        <end position="346"/>
    </location>
</feature>
<keyword evidence="3" id="KW-1185">Reference proteome</keyword>
<gene>
    <name evidence="2" type="ORF">B0T17DRAFT_507830</name>
</gene>
<feature type="compositionally biased region" description="Pro residues" evidence="1">
    <location>
        <begin position="291"/>
        <end position="302"/>
    </location>
</feature>
<dbReference type="Proteomes" id="UP001174934">
    <property type="component" value="Unassembled WGS sequence"/>
</dbReference>
<reference evidence="2" key="1">
    <citation type="submission" date="2023-06" db="EMBL/GenBank/DDBJ databases">
        <title>Genome-scale phylogeny and comparative genomics of the fungal order Sordariales.</title>
        <authorList>
            <consortium name="Lawrence Berkeley National Laboratory"/>
            <person name="Hensen N."/>
            <person name="Bonometti L."/>
            <person name="Westerberg I."/>
            <person name="Brannstrom I.O."/>
            <person name="Guillou S."/>
            <person name="Cros-Aarteil S."/>
            <person name="Calhoun S."/>
            <person name="Haridas S."/>
            <person name="Kuo A."/>
            <person name="Mondo S."/>
            <person name="Pangilinan J."/>
            <person name="Riley R."/>
            <person name="LaButti K."/>
            <person name="Andreopoulos B."/>
            <person name="Lipzen A."/>
            <person name="Chen C."/>
            <person name="Yanf M."/>
            <person name="Daum C."/>
            <person name="Ng V."/>
            <person name="Clum A."/>
            <person name="Steindorff A."/>
            <person name="Ohm R."/>
            <person name="Martin F."/>
            <person name="Silar P."/>
            <person name="Natvig D."/>
            <person name="Lalanne C."/>
            <person name="Gautier V."/>
            <person name="Ament-velasquez S.L."/>
            <person name="Kruys A."/>
            <person name="Hutchinson M.I."/>
            <person name="Powell A.J."/>
            <person name="Barry K."/>
            <person name="Miller A.N."/>
            <person name="Grigoriev I.V."/>
            <person name="Debuchy R."/>
            <person name="Gladieux P."/>
            <person name="Thoren M.H."/>
            <person name="Johannesson H."/>
        </authorList>
    </citation>
    <scope>NUCLEOTIDE SEQUENCE</scope>
    <source>
        <strain evidence="2">SMH3391-2</strain>
    </source>
</reference>
<accession>A0AA40C589</accession>
<organism evidence="2 3">
    <name type="scientific">Bombardia bombarda</name>
    <dbReference type="NCBI Taxonomy" id="252184"/>
    <lineage>
        <taxon>Eukaryota</taxon>
        <taxon>Fungi</taxon>
        <taxon>Dikarya</taxon>
        <taxon>Ascomycota</taxon>
        <taxon>Pezizomycotina</taxon>
        <taxon>Sordariomycetes</taxon>
        <taxon>Sordariomycetidae</taxon>
        <taxon>Sordariales</taxon>
        <taxon>Lasiosphaeriaceae</taxon>
        <taxon>Bombardia</taxon>
    </lineage>
</organism>
<protein>
    <submittedName>
        <fullName evidence="2">Uncharacterized protein</fullName>
    </submittedName>
</protein>